<reference evidence="3 4" key="1">
    <citation type="journal article" date="2014" name="Int. J. Syst. Evol. Microbiol.">
        <title>Complete genome sequence of Corynebacterium casei LMG S-19264T (=DSM 44701T), isolated from a smear-ripened cheese.</title>
        <authorList>
            <consortium name="US DOE Joint Genome Institute (JGI-PGF)"/>
            <person name="Walter F."/>
            <person name="Albersmeier A."/>
            <person name="Kalinowski J."/>
            <person name="Ruckert C."/>
        </authorList>
    </citation>
    <scope>NUCLEOTIDE SEQUENCE [LARGE SCALE GENOMIC DNA]</scope>
    <source>
        <strain evidence="3 4">IBRC-M 10912</strain>
    </source>
</reference>
<keyword evidence="1" id="KW-0812">Transmembrane</keyword>
<feature type="transmembrane region" description="Helical" evidence="1">
    <location>
        <begin position="118"/>
        <end position="136"/>
    </location>
</feature>
<protein>
    <submittedName>
        <fullName evidence="3">EamA family transporter</fullName>
    </submittedName>
</protein>
<dbReference type="Proteomes" id="UP001595821">
    <property type="component" value="Unassembled WGS sequence"/>
</dbReference>
<keyword evidence="1" id="KW-0472">Membrane</keyword>
<feature type="transmembrane region" description="Helical" evidence="1">
    <location>
        <begin position="65"/>
        <end position="85"/>
    </location>
</feature>
<dbReference type="AlphaFoldDB" id="A0ABD5NU55"/>
<evidence type="ECO:0000313" key="3">
    <source>
        <dbReference type="EMBL" id="MFC4245485.1"/>
    </source>
</evidence>
<gene>
    <name evidence="3" type="ORF">ACFOZ7_00455</name>
</gene>
<dbReference type="InterPro" id="IPR037185">
    <property type="entry name" value="EmrE-like"/>
</dbReference>
<comment type="caution">
    <text evidence="3">The sequence shown here is derived from an EMBL/GenBank/DDBJ whole genome shotgun (WGS) entry which is preliminary data.</text>
</comment>
<evidence type="ECO:0000259" key="2">
    <source>
        <dbReference type="Pfam" id="PF00892"/>
    </source>
</evidence>
<dbReference type="Pfam" id="PF00892">
    <property type="entry name" value="EamA"/>
    <property type="match status" value="1"/>
</dbReference>
<evidence type="ECO:0000313" key="4">
    <source>
        <dbReference type="Proteomes" id="UP001595821"/>
    </source>
</evidence>
<name>A0ABD5NU55_9EURY</name>
<feature type="domain" description="EamA" evidence="2">
    <location>
        <begin position="5"/>
        <end position="135"/>
    </location>
</feature>
<dbReference type="RefSeq" id="WP_246971303.1">
    <property type="nucleotide sequence ID" value="NZ_CP095397.1"/>
</dbReference>
<dbReference type="InterPro" id="IPR000620">
    <property type="entry name" value="EamA_dom"/>
</dbReference>
<proteinExistence type="predicted"/>
<dbReference type="SUPFAM" id="SSF103481">
    <property type="entry name" value="Multidrug resistance efflux transporter EmrE"/>
    <property type="match status" value="1"/>
</dbReference>
<organism evidence="3 4">
    <name type="scientific">Natribaculum luteum</name>
    <dbReference type="NCBI Taxonomy" id="1586232"/>
    <lineage>
        <taxon>Archaea</taxon>
        <taxon>Methanobacteriati</taxon>
        <taxon>Methanobacteriota</taxon>
        <taxon>Stenosarchaea group</taxon>
        <taxon>Halobacteria</taxon>
        <taxon>Halobacteriales</taxon>
        <taxon>Natrialbaceae</taxon>
        <taxon>Natribaculum</taxon>
    </lineage>
</organism>
<feature type="transmembrane region" description="Helical" evidence="1">
    <location>
        <begin position="33"/>
        <end position="53"/>
    </location>
</feature>
<accession>A0ABD5NU55</accession>
<keyword evidence="1" id="KW-1133">Transmembrane helix</keyword>
<feature type="transmembrane region" description="Helical" evidence="1">
    <location>
        <begin position="91"/>
        <end position="111"/>
    </location>
</feature>
<dbReference type="EMBL" id="JBHSDJ010000002">
    <property type="protein sequence ID" value="MFC4245485.1"/>
    <property type="molecule type" value="Genomic_DNA"/>
</dbReference>
<sequence length="137" mass="13812">MSQHAVSLAVVAMLGWGLWTVLANEATRTLEPELAMILSYTAGVVVAVGYVAVQSDPIALERTGVTYALAAGVFAGIAAVAFYAGLSAGHVGIVTTISALYFLVPAVLGVLVLGESLALKDALGIACAALAVLLLAN</sequence>
<evidence type="ECO:0000256" key="1">
    <source>
        <dbReference type="SAM" id="Phobius"/>
    </source>
</evidence>
<dbReference type="GeneID" id="71852297"/>